<dbReference type="InterPro" id="IPR008248">
    <property type="entry name" value="CheB-like"/>
</dbReference>
<dbReference type="Pfam" id="PF00072">
    <property type="entry name" value="Response_reg"/>
    <property type="match status" value="1"/>
</dbReference>
<dbReference type="SUPFAM" id="SSF52738">
    <property type="entry name" value="Methylesterase CheB, C-terminal domain"/>
    <property type="match status" value="1"/>
</dbReference>
<dbReference type="InterPro" id="IPR011006">
    <property type="entry name" value="CheY-like_superfamily"/>
</dbReference>
<dbReference type="NCBIfam" id="NF001965">
    <property type="entry name" value="PRK00742.1"/>
    <property type="match status" value="1"/>
</dbReference>
<feature type="modified residue" description="4-aspartylphosphate" evidence="5 7">
    <location>
        <position position="57"/>
    </location>
</feature>
<reference evidence="11" key="1">
    <citation type="submission" date="2018-07" db="EMBL/GenBank/DDBJ databases">
        <title>Genome sequencing of Paracoccus sp. SC2-6.</title>
        <authorList>
            <person name="Heo J."/>
            <person name="Kim S.-J."/>
            <person name="Kwon S.-W."/>
        </authorList>
    </citation>
    <scope>NUCLEOTIDE SEQUENCE [LARGE SCALE GENOMIC DNA]</scope>
    <source>
        <strain evidence="11">SC2-6</strain>
    </source>
</reference>
<sequence length="350" mass="36269">MGDPVRVLVIDDSSSMRRLIRHVLSLDRRVAVIGEAADAAEAREMIRALSPDVLTLDVEMPGLSGLDLLARLMQLRPMPVVMVSSETRRGSAAAIEALALGAVDCIGKPLGLFDAEAFSGLADVLVAASTANVSGARSTPVRRGGETLGEAYRWSGRLVLIGASTGGVDAVERVLGTFPVNCPPTVIVQHMPPSFLASFAARLDSRIAPAVSLAVDGAPLRQGHIYLAPGGPHHLTIAGSQSLTCQLLAESKRNGHRPSVDLTLESALPVASSVVAAVLTGMGRDGAGGLRALREAGARTLAQDEASSVVWGMPRAAWEAGGAEELVPLDRIGPRLLDLCARSSAALPAA</sequence>
<dbReference type="PANTHER" id="PTHR42872:SF6">
    <property type="entry name" value="PROTEIN-GLUTAMATE METHYLESTERASE_PROTEIN-GLUTAMINE GLUTAMINASE"/>
    <property type="match status" value="1"/>
</dbReference>
<evidence type="ECO:0000256" key="3">
    <source>
        <dbReference type="ARBA" id="ARBA00022801"/>
    </source>
</evidence>
<dbReference type="OrthoDB" id="9793421at2"/>
<gene>
    <name evidence="5" type="primary">cheB</name>
    <name evidence="10" type="ORF">DRW48_12710</name>
</gene>
<comment type="function">
    <text evidence="5">Involved in chemotaxis. Part of a chemotaxis signal transduction system that modulates chemotaxis in response to various stimuli. Catalyzes the demethylation of specific methylglutamate residues introduced into the chemoreceptors (methyl-accepting chemotaxis proteins or MCP) by CheR. Also mediates the irreversible deamidation of specific glutamine residues to glutamic acid.</text>
</comment>
<dbReference type="Pfam" id="PF01339">
    <property type="entry name" value="CheB_methylest"/>
    <property type="match status" value="1"/>
</dbReference>
<dbReference type="GO" id="GO:0005737">
    <property type="term" value="C:cytoplasm"/>
    <property type="evidence" value="ECO:0007669"/>
    <property type="project" value="UniProtKB-SubCell"/>
</dbReference>
<comment type="catalytic activity">
    <reaction evidence="4 5">
        <text>[protein]-L-glutamate 5-O-methyl ester + H2O = L-glutamyl-[protein] + methanol + H(+)</text>
        <dbReference type="Rhea" id="RHEA:23236"/>
        <dbReference type="Rhea" id="RHEA-COMP:10208"/>
        <dbReference type="Rhea" id="RHEA-COMP:10311"/>
        <dbReference type="ChEBI" id="CHEBI:15377"/>
        <dbReference type="ChEBI" id="CHEBI:15378"/>
        <dbReference type="ChEBI" id="CHEBI:17790"/>
        <dbReference type="ChEBI" id="CHEBI:29973"/>
        <dbReference type="ChEBI" id="CHEBI:82795"/>
        <dbReference type="EC" id="3.1.1.61"/>
    </reaction>
</comment>
<keyword evidence="1 5" id="KW-0963">Cytoplasm</keyword>
<evidence type="ECO:0000256" key="1">
    <source>
        <dbReference type="ARBA" id="ARBA00022490"/>
    </source>
</evidence>
<dbReference type="KEGG" id="pars:DRW48_12710"/>
<feature type="domain" description="Response regulatory" evidence="8">
    <location>
        <begin position="6"/>
        <end position="123"/>
    </location>
</feature>
<evidence type="ECO:0000256" key="2">
    <source>
        <dbReference type="ARBA" id="ARBA00022500"/>
    </source>
</evidence>
<dbReference type="Gene3D" id="3.40.50.180">
    <property type="entry name" value="Methylesterase CheB, C-terminal domain"/>
    <property type="match status" value="1"/>
</dbReference>
<dbReference type="GO" id="GO:0006935">
    <property type="term" value="P:chemotaxis"/>
    <property type="evidence" value="ECO:0007669"/>
    <property type="project" value="UniProtKB-UniRule"/>
</dbReference>
<accession>A0A344PPG9</accession>
<comment type="domain">
    <text evidence="5">Contains a C-terminal catalytic domain, and an N-terminal region which modulates catalytic activity.</text>
</comment>
<feature type="active site" evidence="5 6">
    <location>
        <position position="190"/>
    </location>
</feature>
<dbReference type="GO" id="GO:0008168">
    <property type="term" value="F:methyltransferase activity"/>
    <property type="evidence" value="ECO:0007669"/>
    <property type="project" value="UniProtKB-KW"/>
</dbReference>
<feature type="active site" evidence="5 6">
    <location>
        <position position="285"/>
    </location>
</feature>
<name>A0A344PPG9_9RHOB</name>
<dbReference type="GO" id="GO:0008984">
    <property type="term" value="F:protein-glutamate methylesterase activity"/>
    <property type="evidence" value="ECO:0007669"/>
    <property type="project" value="UniProtKB-UniRule"/>
</dbReference>
<dbReference type="InterPro" id="IPR000673">
    <property type="entry name" value="Sig_transdc_resp-reg_Me-estase"/>
</dbReference>
<dbReference type="PROSITE" id="PS50110">
    <property type="entry name" value="RESPONSE_REGULATORY"/>
    <property type="match status" value="1"/>
</dbReference>
<evidence type="ECO:0000256" key="7">
    <source>
        <dbReference type="PROSITE-ProRule" id="PRU00169"/>
    </source>
</evidence>
<keyword evidence="10" id="KW-0489">Methyltransferase</keyword>
<dbReference type="PIRSF" id="PIRSF000876">
    <property type="entry name" value="RR_chemtxs_CheB"/>
    <property type="match status" value="1"/>
</dbReference>
<dbReference type="AlphaFoldDB" id="A0A344PPG9"/>
<keyword evidence="10" id="KW-0808">Transferase</keyword>
<dbReference type="CDD" id="cd16432">
    <property type="entry name" value="CheB_Rec"/>
    <property type="match status" value="1"/>
</dbReference>
<dbReference type="InterPro" id="IPR035909">
    <property type="entry name" value="CheB_C"/>
</dbReference>
<evidence type="ECO:0000259" key="9">
    <source>
        <dbReference type="PROSITE" id="PS50122"/>
    </source>
</evidence>
<keyword evidence="5 7" id="KW-0597">Phosphoprotein</keyword>
<dbReference type="Gene3D" id="3.40.50.2300">
    <property type="match status" value="1"/>
</dbReference>
<dbReference type="CDD" id="cd17541">
    <property type="entry name" value="REC_CheB-like"/>
    <property type="match status" value="1"/>
</dbReference>
<comment type="similarity">
    <text evidence="5">Belongs to the CheB family.</text>
</comment>
<evidence type="ECO:0000256" key="4">
    <source>
        <dbReference type="ARBA" id="ARBA00048267"/>
    </source>
</evidence>
<feature type="domain" description="CheB-type methylesterase" evidence="9">
    <location>
        <begin position="153"/>
        <end position="337"/>
    </location>
</feature>
<dbReference type="GO" id="GO:0032259">
    <property type="term" value="P:methylation"/>
    <property type="evidence" value="ECO:0007669"/>
    <property type="project" value="UniProtKB-KW"/>
</dbReference>
<dbReference type="GO" id="GO:0050568">
    <property type="term" value="F:protein-glutamine glutaminase activity"/>
    <property type="evidence" value="ECO:0007669"/>
    <property type="project" value="UniProtKB-UniRule"/>
</dbReference>
<evidence type="ECO:0000256" key="5">
    <source>
        <dbReference type="HAMAP-Rule" id="MF_00099"/>
    </source>
</evidence>
<dbReference type="PANTHER" id="PTHR42872">
    <property type="entry name" value="PROTEIN-GLUTAMATE METHYLESTERASE/PROTEIN-GLUTAMINE GLUTAMINASE"/>
    <property type="match status" value="1"/>
</dbReference>
<feature type="active site" evidence="5 6">
    <location>
        <position position="164"/>
    </location>
</feature>
<dbReference type="GO" id="GO:0000156">
    <property type="term" value="F:phosphorelay response regulator activity"/>
    <property type="evidence" value="ECO:0007669"/>
    <property type="project" value="InterPro"/>
</dbReference>
<evidence type="ECO:0000313" key="10">
    <source>
        <dbReference type="EMBL" id="AXC51274.1"/>
    </source>
</evidence>
<dbReference type="Proteomes" id="UP000252023">
    <property type="component" value="Chromosome"/>
</dbReference>
<dbReference type="PROSITE" id="PS50122">
    <property type="entry name" value="CHEB"/>
    <property type="match status" value="1"/>
</dbReference>
<keyword evidence="3 5" id="KW-0378">Hydrolase</keyword>
<dbReference type="HAMAP" id="MF_00099">
    <property type="entry name" value="CheB_chemtxs"/>
    <property type="match status" value="1"/>
</dbReference>
<evidence type="ECO:0000313" key="11">
    <source>
        <dbReference type="Proteomes" id="UP000252023"/>
    </source>
</evidence>
<dbReference type="SUPFAM" id="SSF52172">
    <property type="entry name" value="CheY-like"/>
    <property type="match status" value="1"/>
</dbReference>
<keyword evidence="2 5" id="KW-0145">Chemotaxis</keyword>
<comment type="subcellular location">
    <subcellularLocation>
        <location evidence="5">Cytoplasm</location>
    </subcellularLocation>
</comment>
<proteinExistence type="inferred from homology"/>
<dbReference type="EC" id="3.1.1.61" evidence="5"/>
<dbReference type="EC" id="3.5.1.44" evidence="5"/>
<comment type="PTM">
    <text evidence="5">Phosphorylated by CheA. Phosphorylation of the N-terminal regulatory domain activates the methylesterase activity.</text>
</comment>
<dbReference type="SMART" id="SM00448">
    <property type="entry name" value="REC"/>
    <property type="match status" value="1"/>
</dbReference>
<protein>
    <recommendedName>
        <fullName evidence="5">Protein-glutamate methylesterase/protein-glutamine glutaminase</fullName>
        <ecNumber evidence="5">3.1.1.61</ecNumber>
        <ecNumber evidence="5">3.5.1.44</ecNumber>
    </recommendedName>
</protein>
<comment type="catalytic activity">
    <reaction evidence="5">
        <text>L-glutaminyl-[protein] + H2O = L-glutamyl-[protein] + NH4(+)</text>
        <dbReference type="Rhea" id="RHEA:16441"/>
        <dbReference type="Rhea" id="RHEA-COMP:10207"/>
        <dbReference type="Rhea" id="RHEA-COMP:10208"/>
        <dbReference type="ChEBI" id="CHEBI:15377"/>
        <dbReference type="ChEBI" id="CHEBI:28938"/>
        <dbReference type="ChEBI" id="CHEBI:29973"/>
        <dbReference type="ChEBI" id="CHEBI:30011"/>
        <dbReference type="EC" id="3.5.1.44"/>
    </reaction>
</comment>
<dbReference type="EMBL" id="CP030918">
    <property type="protein sequence ID" value="AXC51274.1"/>
    <property type="molecule type" value="Genomic_DNA"/>
</dbReference>
<evidence type="ECO:0000256" key="6">
    <source>
        <dbReference type="PROSITE-ProRule" id="PRU00050"/>
    </source>
</evidence>
<keyword evidence="11" id="KW-1185">Reference proteome</keyword>
<organism evidence="10 11">
    <name type="scientific">Paracoccus suum</name>
    <dbReference type="NCBI Taxonomy" id="2259340"/>
    <lineage>
        <taxon>Bacteria</taxon>
        <taxon>Pseudomonadati</taxon>
        <taxon>Pseudomonadota</taxon>
        <taxon>Alphaproteobacteria</taxon>
        <taxon>Rhodobacterales</taxon>
        <taxon>Paracoccaceae</taxon>
        <taxon>Paracoccus</taxon>
    </lineage>
</organism>
<dbReference type="InterPro" id="IPR001789">
    <property type="entry name" value="Sig_transdc_resp-reg_receiver"/>
</dbReference>
<evidence type="ECO:0000259" key="8">
    <source>
        <dbReference type="PROSITE" id="PS50110"/>
    </source>
</evidence>